<proteinExistence type="predicted"/>
<name>A0ABZ2F476_METCP</name>
<reference evidence="1 2" key="1">
    <citation type="submission" date="2022-09" db="EMBL/GenBank/DDBJ databases">
        <authorList>
            <person name="Giprobiosintez L."/>
        </authorList>
    </citation>
    <scope>NUCLEOTIDE SEQUENCE [LARGE SCALE GENOMIC DNA]</scope>
    <source>
        <strain evidence="2">VKPM-B-12549 (GBS-15)</strain>
    </source>
</reference>
<keyword evidence="2" id="KW-1185">Reference proteome</keyword>
<accession>A0ABZ2F476</accession>
<evidence type="ECO:0000313" key="1">
    <source>
        <dbReference type="EMBL" id="WWF01575.1"/>
    </source>
</evidence>
<sequence length="141" mass="16261">MARKPQHLSSRELLERIGLSEDNPIPLLEDEPPDGMRGDIAAALRTRYRLFSQTHRFAPGDLVTWKPGLKNRRIPRYGQPAVVVALLEPPVLDHEEESGSTYFREPLDLVLGVVWDRDPGRGEFVTFHFDSRRFQSWRENA</sequence>
<dbReference type="RefSeq" id="WP_198322037.1">
    <property type="nucleotide sequence ID" value="NZ_CP104311.1"/>
</dbReference>
<dbReference type="Proteomes" id="UP001359308">
    <property type="component" value="Chromosome"/>
</dbReference>
<organism evidence="1 2">
    <name type="scientific">Methylococcus capsulatus</name>
    <dbReference type="NCBI Taxonomy" id="414"/>
    <lineage>
        <taxon>Bacteria</taxon>
        <taxon>Pseudomonadati</taxon>
        <taxon>Pseudomonadota</taxon>
        <taxon>Gammaproteobacteria</taxon>
        <taxon>Methylococcales</taxon>
        <taxon>Methylococcaceae</taxon>
        <taxon>Methylococcus</taxon>
    </lineage>
</organism>
<evidence type="ECO:0000313" key="2">
    <source>
        <dbReference type="Proteomes" id="UP001359308"/>
    </source>
</evidence>
<gene>
    <name evidence="1" type="ORF">N4J17_14065</name>
</gene>
<protein>
    <submittedName>
        <fullName evidence="1">Uncharacterized protein</fullName>
    </submittedName>
</protein>
<dbReference type="EMBL" id="CP104311">
    <property type="protein sequence ID" value="WWF01575.1"/>
    <property type="molecule type" value="Genomic_DNA"/>
</dbReference>